<feature type="region of interest" description="Disordered" evidence="1">
    <location>
        <begin position="97"/>
        <end position="117"/>
    </location>
</feature>
<feature type="compositionally biased region" description="Polar residues" evidence="1">
    <location>
        <begin position="158"/>
        <end position="183"/>
    </location>
</feature>
<evidence type="ECO:0008006" key="3">
    <source>
        <dbReference type="Google" id="ProtNLM"/>
    </source>
</evidence>
<evidence type="ECO:0000256" key="1">
    <source>
        <dbReference type="SAM" id="MobiDB-lite"/>
    </source>
</evidence>
<evidence type="ECO:0000313" key="2">
    <source>
        <dbReference type="EMBL" id="CAD8953762.1"/>
    </source>
</evidence>
<sequence length="190" mass="20776">MHGDPEVKVLVQWMAASECARELDYHLAYEVKERKFIQRLREFVSKMLEMEVTVGQLWDACQDLADYDVKSGSLFESITSLVQGWREQEREMEAEREEQGLGELGVHTPTGSFRGGRSPAASGIIPAKAGGANKRSLRALTLRNLELDGKMQTGTLNQSSLYASVSPQKSAVSPSPSTENVSGANAEVGS</sequence>
<organism evidence="2">
    <name type="scientific">Hemiselmis andersenii</name>
    <name type="common">Cryptophyte alga</name>
    <dbReference type="NCBI Taxonomy" id="464988"/>
    <lineage>
        <taxon>Eukaryota</taxon>
        <taxon>Cryptophyceae</taxon>
        <taxon>Cryptomonadales</taxon>
        <taxon>Hemiselmidaceae</taxon>
        <taxon>Hemiselmis</taxon>
    </lineage>
</organism>
<reference evidence="2" key="1">
    <citation type="submission" date="2021-01" db="EMBL/GenBank/DDBJ databases">
        <authorList>
            <person name="Corre E."/>
            <person name="Pelletier E."/>
            <person name="Niang G."/>
            <person name="Scheremetjew M."/>
            <person name="Finn R."/>
            <person name="Kale V."/>
            <person name="Holt S."/>
            <person name="Cochrane G."/>
            <person name="Meng A."/>
            <person name="Brown T."/>
            <person name="Cohen L."/>
        </authorList>
    </citation>
    <scope>NUCLEOTIDE SEQUENCE</scope>
    <source>
        <strain evidence="2">CCMP644</strain>
    </source>
</reference>
<name>A0A7S1DQJ5_HEMAN</name>
<dbReference type="EMBL" id="HBFX01013826">
    <property type="protein sequence ID" value="CAD8953762.1"/>
    <property type="molecule type" value="Transcribed_RNA"/>
</dbReference>
<feature type="region of interest" description="Disordered" evidence="1">
    <location>
        <begin position="158"/>
        <end position="190"/>
    </location>
</feature>
<proteinExistence type="predicted"/>
<protein>
    <recommendedName>
        <fullName evidence="3">Poly(ADP-ribose) glycohydrolase</fullName>
    </recommendedName>
</protein>
<dbReference type="AlphaFoldDB" id="A0A7S1DQJ5"/>
<accession>A0A7S1DQJ5</accession>
<gene>
    <name evidence="2" type="ORF">HAND00432_LOCUS8299</name>
</gene>